<comment type="caution">
    <text evidence="2">The sequence shown here is derived from an EMBL/GenBank/DDBJ whole genome shotgun (WGS) entry which is preliminary data.</text>
</comment>
<evidence type="ECO:0000313" key="2">
    <source>
        <dbReference type="EMBL" id="MBR7742633.1"/>
    </source>
</evidence>
<proteinExistence type="predicted"/>
<gene>
    <name evidence="2" type="ORF">KC207_04945</name>
</gene>
<protein>
    <submittedName>
        <fullName evidence="2">Pilus assembly protein</fullName>
    </submittedName>
</protein>
<name>A0A941D6L1_9MICO</name>
<dbReference type="Pfam" id="PF07811">
    <property type="entry name" value="TadE"/>
    <property type="match status" value="1"/>
</dbReference>
<feature type="domain" description="TadE-like" evidence="1">
    <location>
        <begin position="8"/>
        <end position="50"/>
    </location>
</feature>
<dbReference type="AlphaFoldDB" id="A0A941D6L1"/>
<organism evidence="2 3">
    <name type="scientific">Phycicoccus avicenniae</name>
    <dbReference type="NCBI Taxonomy" id="2828860"/>
    <lineage>
        <taxon>Bacteria</taxon>
        <taxon>Bacillati</taxon>
        <taxon>Actinomycetota</taxon>
        <taxon>Actinomycetes</taxon>
        <taxon>Micrococcales</taxon>
        <taxon>Intrasporangiaceae</taxon>
        <taxon>Phycicoccus</taxon>
    </lineage>
</organism>
<keyword evidence="3" id="KW-1185">Reference proteome</keyword>
<reference evidence="2" key="1">
    <citation type="submission" date="2021-04" db="EMBL/GenBank/DDBJ databases">
        <title>Phycicoccus avicenniae sp. nov., a novel endophytic actinomycetes isolated from branch of Avicennia mariana.</title>
        <authorList>
            <person name="Tuo L."/>
        </authorList>
    </citation>
    <scope>NUCLEOTIDE SEQUENCE</scope>
    <source>
        <strain evidence="2">BSK3Z-2</strain>
    </source>
</reference>
<dbReference type="Proteomes" id="UP000677016">
    <property type="component" value="Unassembled WGS sequence"/>
</dbReference>
<evidence type="ECO:0000313" key="3">
    <source>
        <dbReference type="Proteomes" id="UP000677016"/>
    </source>
</evidence>
<sequence length="114" mass="11988">MSARRERGTASLEFMVLVPFLLLVAFLVWQLAIGGWAAVSANEAARAAARAATLGDDPRAAAEDALPGPLRDFRLSGGRAGDGYSYTVEVEVPAFTAIGLDPVSRTVDMPAELP</sequence>
<dbReference type="InterPro" id="IPR012495">
    <property type="entry name" value="TadE-like_dom"/>
</dbReference>
<dbReference type="EMBL" id="JAGSNF010000004">
    <property type="protein sequence ID" value="MBR7742633.1"/>
    <property type="molecule type" value="Genomic_DNA"/>
</dbReference>
<dbReference type="RefSeq" id="WP_211601789.1">
    <property type="nucleotide sequence ID" value="NZ_JAGSNF010000004.1"/>
</dbReference>
<accession>A0A941D6L1</accession>
<evidence type="ECO:0000259" key="1">
    <source>
        <dbReference type="Pfam" id="PF07811"/>
    </source>
</evidence>